<protein>
    <recommendedName>
        <fullName evidence="4">Transmembrane protein</fullName>
    </recommendedName>
</protein>
<evidence type="ECO:0000256" key="1">
    <source>
        <dbReference type="SAM" id="MobiDB-lite"/>
    </source>
</evidence>
<feature type="transmembrane region" description="Helical" evidence="2">
    <location>
        <begin position="103"/>
        <end position="122"/>
    </location>
</feature>
<proteinExistence type="predicted"/>
<evidence type="ECO:0008006" key="4">
    <source>
        <dbReference type="Google" id="ProtNLM"/>
    </source>
</evidence>
<feature type="transmembrane region" description="Helical" evidence="2">
    <location>
        <begin position="142"/>
        <end position="161"/>
    </location>
</feature>
<dbReference type="STRING" id="43335.A0A4U5QQE1"/>
<organism evidence="3">
    <name type="scientific">Populus alba</name>
    <name type="common">White poplar</name>
    <dbReference type="NCBI Taxonomy" id="43335"/>
    <lineage>
        <taxon>Eukaryota</taxon>
        <taxon>Viridiplantae</taxon>
        <taxon>Streptophyta</taxon>
        <taxon>Embryophyta</taxon>
        <taxon>Tracheophyta</taxon>
        <taxon>Spermatophyta</taxon>
        <taxon>Magnoliopsida</taxon>
        <taxon>eudicotyledons</taxon>
        <taxon>Gunneridae</taxon>
        <taxon>Pentapetalae</taxon>
        <taxon>rosids</taxon>
        <taxon>fabids</taxon>
        <taxon>Malpighiales</taxon>
        <taxon>Salicaceae</taxon>
        <taxon>Saliceae</taxon>
        <taxon>Populus</taxon>
    </lineage>
</organism>
<dbReference type="AlphaFoldDB" id="A0A4U5QQE1"/>
<reference evidence="3" key="1">
    <citation type="submission" date="2018-10" db="EMBL/GenBank/DDBJ databases">
        <title>Population genomic analysis revealed the cold adaptation of white poplar.</title>
        <authorList>
            <person name="Liu Y.-J."/>
        </authorList>
    </citation>
    <scope>NUCLEOTIDE SEQUENCE [LARGE SCALE GENOMIC DNA]</scope>
    <source>
        <strain evidence="3">PAL-ZL1</strain>
    </source>
</reference>
<comment type="caution">
    <text evidence="3">The sequence shown here is derived from an EMBL/GenBank/DDBJ whole genome shotgun (WGS) entry which is preliminary data.</text>
</comment>
<accession>A0A4U5QQE1</accession>
<evidence type="ECO:0000313" key="3">
    <source>
        <dbReference type="EMBL" id="TKS12681.1"/>
    </source>
</evidence>
<keyword evidence="2" id="KW-0472">Membrane</keyword>
<gene>
    <name evidence="3" type="ORF">D5086_0000061030</name>
</gene>
<name>A0A4U5QQE1_POPAL</name>
<feature type="region of interest" description="Disordered" evidence="1">
    <location>
        <begin position="66"/>
        <end position="94"/>
    </location>
</feature>
<dbReference type="PANTHER" id="PTHR36042:SF1">
    <property type="entry name" value="OS05G0490900 PROTEIN"/>
    <property type="match status" value="1"/>
</dbReference>
<keyword evidence="2" id="KW-0812">Transmembrane</keyword>
<keyword evidence="2" id="KW-1133">Transmembrane helix</keyword>
<dbReference type="EMBL" id="RCHU01000152">
    <property type="protein sequence ID" value="TKS12681.1"/>
    <property type="molecule type" value="Genomic_DNA"/>
</dbReference>
<sequence length="181" mass="20140">MAAATLLCWCNSDLIMHGSCSRLFVRNKVMDSNQSTVKSRGSYYAYQKQKKFFVCAATEGSAKSSKSEETIPSWAKPDSDEPPPWAKGEGKENSSKQNFEVPFFVYLLASAITAIAAIGSIFEYVNQRPVFGVVNPDSIFYAPLLGFFAFTGIPFSAFLWFKSVQAANKEAEEQDKRDGYF</sequence>
<evidence type="ECO:0000256" key="2">
    <source>
        <dbReference type="SAM" id="Phobius"/>
    </source>
</evidence>
<dbReference type="PANTHER" id="PTHR36042">
    <property type="entry name" value="OS05G0490900 PROTEIN"/>
    <property type="match status" value="1"/>
</dbReference>